<evidence type="ECO:0000313" key="2">
    <source>
        <dbReference type="EMBL" id="KWV88350.1"/>
    </source>
</evidence>
<protein>
    <submittedName>
        <fullName evidence="2">Uncharacterized protein</fullName>
    </submittedName>
</protein>
<evidence type="ECO:0000313" key="3">
    <source>
        <dbReference type="Proteomes" id="UP000061348"/>
    </source>
</evidence>
<dbReference type="PATRIC" id="fig|294.194.peg.1417"/>
<dbReference type="Proteomes" id="UP000061348">
    <property type="component" value="Unassembled WGS sequence"/>
</dbReference>
<accession>A0A109LJ70</accession>
<organism evidence="2 3">
    <name type="scientific">Pseudomonas fluorescens</name>
    <dbReference type="NCBI Taxonomy" id="294"/>
    <lineage>
        <taxon>Bacteria</taxon>
        <taxon>Pseudomonadati</taxon>
        <taxon>Pseudomonadota</taxon>
        <taxon>Gammaproteobacteria</taxon>
        <taxon>Pseudomonadales</taxon>
        <taxon>Pseudomonadaceae</taxon>
        <taxon>Pseudomonas</taxon>
    </lineage>
</organism>
<feature type="region of interest" description="Disordered" evidence="1">
    <location>
        <begin position="1"/>
        <end position="39"/>
    </location>
</feature>
<comment type="caution">
    <text evidence="2">The sequence shown here is derived from an EMBL/GenBank/DDBJ whole genome shotgun (WGS) entry which is preliminary data.</text>
</comment>
<sequence length="1565" mass="176768">MENPSLLSAFSIDRQDRDARMTTSNSTPSQQTPPDTETHKLATQLSVGPSFREAARELLRQSLLEKYPDLDIDPAMTLMGTPTWELIDDQIVPGPTRYETLSSILARQAILKVPTLCVEGNHFLTLKPLTTPPLHLPVRIVEIANLINTLAPVVYRAFQEQLVTFWNQSNGNGPRWQTLTQSLRGAWNVQHVDAWTDEDCTMARTLFHAPTRSARQGNNPYGSRAYLIDADLVKGSKTQHTDQVFMTVLEGKLEDKTLILCYSPFKGYEKYDTYQQLGDSLKDHLEQPEAFDRLEWRLYEPDGDFFEHAACKLIALQLETVENLKTGDYKQPSAKHPPLQTLPMPAEKAIAKGPGPGWYQTQLPDWLTDASASDQSLYSRHLKDLASLNSLNAGKTYDDGIPSIHQFALDQLKIELLKDHPTLHYLKLDKLKIQVKSLVVWGLFTVPGQFETTTFSLAELALQNLIALPTGNKTLLSDIRQSIPDRITVAYLETLISRCNIGVTYPALIRSKLLDDPAEASRRKKLYRDHLRVQLPMLALQHKIRRMGGIDERGYRYVVAVMQPESGDHYVDGKAIMVRRLSFNPKRRLINGNDDVTNMYIIGPENAQDGPCLLYRPLFEPALLQYPSPANLLYAISQSRTLRDSVISWLPDAVRNHYANYVFTSHWPSPWVIADFLVNPIELWTYSGPVSLGEESLNGDMFKTLFESNAKALIELADRQSVSNAESRWDTLKQAGWVLFNAALPFMGRVASTSAWIWQIVEQLETFAQAHEEGDKPAQWSALTDVLLNLGMAITLHSAQRSRPKFEPARIEPTKVKTTELAPETPGPSSTISFTVEQLPERTSLAPPPDHEIALNTSGAINRTPALETSMLESFKTEKPADLGAVIDQPAADRYLYQSGEQHYAPVGENWFMVKVDDDKNIVVIDPNQANRIGPILIHNAQGEWSVDHRVRLRKPSTDRLKNTAKDLAITEADASRRKLKAFESAKKTQQHLLQETRKAMDEAPSTSAQAKRQAYLDTLDGQSEDYEQARQHLMTIAVFTSEPEFQVKAIGYLQAQLALNEAGVNEELVPFTSKLSPVLEQLPIHAPPPHTSDIADYQQIVEMSDSMIKRLDYAQSRFTELRKFGPAGFDVIRESKRKLPRYMSDDLRALQVTLARHLCLAPESLATEPHAWEMLNDTLDSADVAVQTLRDTLDERSEYRLDERIDALSNLVEQFKFIDERLKDFSQEFSEQIQAQPLERLSRSLQGFANRAKAALVPLHEEQKLTRIRPTPPPALPRPLKKFIQTRYNGVLIGEPRLDPIGTVSRFVDIKTPITGQVLATFHEKTPGMWVEHIETPPAQATSATLTLHDATTAGEKLLAQLPKFQERASQQANDTSRTAIGIEYMFHQHAWLLERSEQDIDEALIKAKVTAQTKQSSADLRKRLKAATKALYARATETVAKLIKQQPPTIAHVDWLINHREIAIKKVTTRQPLKGATWSYQDEYAVIDLSTSKPLWYAHFQYSSAHASLNRFLHARLKTPAEQQLKEVADTITDLNAEEQLNYYRSSINLTQAQRLFFPPEVY</sequence>
<reference evidence="2 3" key="1">
    <citation type="submission" date="2015-05" db="EMBL/GenBank/DDBJ databases">
        <title>A genomic and transcriptomic approach to investigate the blue pigment phenotype in Pseudomonas fluorescens.</title>
        <authorList>
            <person name="Andreani N.A."/>
            <person name="Cardazzo B."/>
        </authorList>
    </citation>
    <scope>NUCLEOTIDE SEQUENCE [LARGE SCALE GENOMIC DNA]</scope>
    <source>
        <strain evidence="2 3">Ps_22</strain>
    </source>
</reference>
<evidence type="ECO:0000256" key="1">
    <source>
        <dbReference type="SAM" id="MobiDB-lite"/>
    </source>
</evidence>
<feature type="compositionally biased region" description="Low complexity" evidence="1">
    <location>
        <begin position="22"/>
        <end position="35"/>
    </location>
</feature>
<gene>
    <name evidence="2" type="ORF">PFLmoz3_01245</name>
</gene>
<proteinExistence type="predicted"/>
<name>A0A109LJ70_PSEFL</name>
<dbReference type="EMBL" id="LCYA01000052">
    <property type="protein sequence ID" value="KWV88350.1"/>
    <property type="molecule type" value="Genomic_DNA"/>
</dbReference>